<keyword evidence="10" id="KW-0446">Lipid-binding</keyword>
<dbReference type="InterPro" id="IPR042138">
    <property type="entry name" value="PX_Grd19_PX"/>
</dbReference>
<comment type="caution">
    <text evidence="14">The sequence shown here is derived from an EMBL/GenBank/DDBJ whole genome shotgun (WGS) entry which is preliminary data.</text>
</comment>
<dbReference type="GO" id="GO:0032456">
    <property type="term" value="P:endocytic recycling"/>
    <property type="evidence" value="ECO:0007669"/>
    <property type="project" value="TreeGrafter"/>
</dbReference>
<evidence type="ECO:0000256" key="8">
    <source>
        <dbReference type="ARBA" id="ARBA00022927"/>
    </source>
</evidence>
<keyword evidence="6" id="KW-0813">Transport</keyword>
<keyword evidence="8" id="KW-0653">Protein transport</keyword>
<evidence type="ECO:0000256" key="7">
    <source>
        <dbReference type="ARBA" id="ARBA00022490"/>
    </source>
</evidence>
<dbReference type="GO" id="GO:0034499">
    <property type="term" value="P:late endosome to Golgi transport"/>
    <property type="evidence" value="ECO:0007669"/>
    <property type="project" value="TreeGrafter"/>
</dbReference>
<dbReference type="PANTHER" id="PTHR45963:SF2">
    <property type="entry name" value="RE52028P"/>
    <property type="match status" value="1"/>
</dbReference>
<comment type="function">
    <text evidence="12">Required for retention of late Golgi membrane proteins. Component of the retrieval machinery that functions by direct interaction with the cytosolic tails of certain TGN membrane proteins during the sorting/budding process at the prevacuolar compartment. Binds phosphatidylinositol 3-phosphate (PtdIns(P3)).</text>
</comment>
<dbReference type="GO" id="GO:0032266">
    <property type="term" value="F:phosphatidylinositol-3-phosphate binding"/>
    <property type="evidence" value="ECO:0007669"/>
    <property type="project" value="InterPro"/>
</dbReference>
<gene>
    <name evidence="14" type="ORF">MPH_11069</name>
</gene>
<dbReference type="GO" id="GO:0031901">
    <property type="term" value="C:early endosome membrane"/>
    <property type="evidence" value="ECO:0007669"/>
    <property type="project" value="TreeGrafter"/>
</dbReference>
<dbReference type="PANTHER" id="PTHR45963">
    <property type="entry name" value="RE52028P"/>
    <property type="match status" value="1"/>
</dbReference>
<name>K2QNU7_MACPH</name>
<evidence type="ECO:0000256" key="10">
    <source>
        <dbReference type="ARBA" id="ARBA00023121"/>
    </source>
</evidence>
<evidence type="ECO:0000256" key="11">
    <source>
        <dbReference type="ARBA" id="ARBA00023136"/>
    </source>
</evidence>
<proteinExistence type="inferred from homology"/>
<keyword evidence="11" id="KW-0472">Membrane</keyword>
<comment type="subcellular location">
    <subcellularLocation>
        <location evidence="3">Cytoplasm</location>
    </subcellularLocation>
    <subcellularLocation>
        <location evidence="2">Golgi apparatus membrane</location>
        <topology evidence="2">Peripheral membrane protein</topology>
        <orientation evidence="2">Cytoplasmic side</orientation>
    </subcellularLocation>
    <subcellularLocation>
        <location evidence="1">Prevacuolar compartment membrane</location>
        <topology evidence="1">Peripheral membrane protein</topology>
        <orientation evidence="1">Cytoplasmic side</orientation>
    </subcellularLocation>
</comment>
<evidence type="ECO:0000313" key="15">
    <source>
        <dbReference type="Proteomes" id="UP000007129"/>
    </source>
</evidence>
<evidence type="ECO:0000256" key="5">
    <source>
        <dbReference type="ARBA" id="ARBA00020436"/>
    </source>
</evidence>
<dbReference type="GO" id="GO:0000139">
    <property type="term" value="C:Golgi membrane"/>
    <property type="evidence" value="ECO:0007669"/>
    <property type="project" value="UniProtKB-SubCell"/>
</dbReference>
<organism evidence="14 15">
    <name type="scientific">Macrophomina phaseolina (strain MS6)</name>
    <name type="common">Charcoal rot fungus</name>
    <dbReference type="NCBI Taxonomy" id="1126212"/>
    <lineage>
        <taxon>Eukaryota</taxon>
        <taxon>Fungi</taxon>
        <taxon>Dikarya</taxon>
        <taxon>Ascomycota</taxon>
        <taxon>Pezizomycotina</taxon>
        <taxon>Dothideomycetes</taxon>
        <taxon>Dothideomycetes incertae sedis</taxon>
        <taxon>Botryosphaeriales</taxon>
        <taxon>Botryosphaeriaceae</taxon>
        <taxon>Macrophomina</taxon>
    </lineage>
</organism>
<dbReference type="SMART" id="SM00312">
    <property type="entry name" value="PX"/>
    <property type="match status" value="1"/>
</dbReference>
<evidence type="ECO:0000256" key="1">
    <source>
        <dbReference type="ARBA" id="ARBA00004179"/>
    </source>
</evidence>
<dbReference type="PROSITE" id="PS50195">
    <property type="entry name" value="PX"/>
    <property type="match status" value="1"/>
</dbReference>
<keyword evidence="7" id="KW-0963">Cytoplasm</keyword>
<evidence type="ECO:0000256" key="6">
    <source>
        <dbReference type="ARBA" id="ARBA00022448"/>
    </source>
</evidence>
<sequence>MQSLPDSRAQTYEELYGPPENFLEIEVRNPQTHGTGRGMYTTYEISMKTNIPAFKLKQSSVRRRYSDFEAFRDILERESARVTIPPLPGKVFTNRFSDDVIEHRREGLQRFLQIVVGHPLLQTGSKVLAAFVQDIEPFSRSMTLRKLSFIYVAVSSLFFGGKEEEGEKGSELASRPTKA</sequence>
<evidence type="ECO:0000313" key="14">
    <source>
        <dbReference type="EMBL" id="EKG11576.1"/>
    </source>
</evidence>
<feature type="domain" description="PX" evidence="13">
    <location>
        <begin position="21"/>
        <end position="138"/>
    </location>
</feature>
<reference evidence="14 15" key="1">
    <citation type="journal article" date="2012" name="BMC Genomics">
        <title>Tools to kill: Genome of one of the most destructive plant pathogenic fungi Macrophomina phaseolina.</title>
        <authorList>
            <person name="Islam M.S."/>
            <person name="Haque M.S."/>
            <person name="Islam M.M."/>
            <person name="Emdad E.M."/>
            <person name="Halim A."/>
            <person name="Hossen Q.M.M."/>
            <person name="Hossain M.Z."/>
            <person name="Ahmed B."/>
            <person name="Rahim S."/>
            <person name="Rahman M.S."/>
            <person name="Alam M.M."/>
            <person name="Hou S."/>
            <person name="Wan X."/>
            <person name="Saito J.A."/>
            <person name="Alam M."/>
        </authorList>
    </citation>
    <scope>NUCLEOTIDE SEQUENCE [LARGE SCALE GENOMIC DNA]</scope>
    <source>
        <strain evidence="14 15">MS6</strain>
    </source>
</reference>
<dbReference type="Gene3D" id="3.30.1520.10">
    <property type="entry name" value="Phox-like domain"/>
    <property type="match status" value="1"/>
</dbReference>
<dbReference type="GO" id="GO:0015031">
    <property type="term" value="P:protein transport"/>
    <property type="evidence" value="ECO:0007669"/>
    <property type="project" value="UniProtKB-KW"/>
</dbReference>
<evidence type="ECO:0000256" key="4">
    <source>
        <dbReference type="ARBA" id="ARBA00010883"/>
    </source>
</evidence>
<protein>
    <recommendedName>
        <fullName evidence="5">Sorting nexin-3</fullName>
    </recommendedName>
</protein>
<dbReference type="InterPro" id="IPR001683">
    <property type="entry name" value="PX_dom"/>
</dbReference>
<dbReference type="EMBL" id="AHHD01000467">
    <property type="protein sequence ID" value="EKG11576.1"/>
    <property type="molecule type" value="Genomic_DNA"/>
</dbReference>
<dbReference type="OrthoDB" id="5227681at2759"/>
<dbReference type="HOGENOM" id="CLU_057172_2_1_1"/>
<dbReference type="VEuPathDB" id="FungiDB:MPH_11069"/>
<dbReference type="GO" id="GO:0030904">
    <property type="term" value="C:retromer complex"/>
    <property type="evidence" value="ECO:0007669"/>
    <property type="project" value="TreeGrafter"/>
</dbReference>
<dbReference type="STRING" id="1126212.K2QNU7"/>
<dbReference type="AlphaFoldDB" id="K2QNU7"/>
<evidence type="ECO:0000256" key="9">
    <source>
        <dbReference type="ARBA" id="ARBA00023034"/>
    </source>
</evidence>
<dbReference type="Pfam" id="PF00787">
    <property type="entry name" value="PX"/>
    <property type="match status" value="1"/>
</dbReference>
<evidence type="ECO:0000256" key="3">
    <source>
        <dbReference type="ARBA" id="ARBA00004496"/>
    </source>
</evidence>
<evidence type="ECO:0000256" key="12">
    <source>
        <dbReference type="ARBA" id="ARBA00025533"/>
    </source>
</evidence>
<accession>K2QNU7</accession>
<comment type="similarity">
    <text evidence="4">Belongs to the sorting nexin family.</text>
</comment>
<dbReference type="SUPFAM" id="SSF64268">
    <property type="entry name" value="PX domain"/>
    <property type="match status" value="1"/>
</dbReference>
<dbReference type="CDD" id="cd07295">
    <property type="entry name" value="PX_Grd19"/>
    <property type="match status" value="1"/>
</dbReference>
<dbReference type="InterPro" id="IPR036871">
    <property type="entry name" value="PX_dom_sf"/>
</dbReference>
<dbReference type="InterPro" id="IPR051074">
    <property type="entry name" value="Sorting_Nexin"/>
</dbReference>
<evidence type="ECO:0000259" key="13">
    <source>
        <dbReference type="PROSITE" id="PS50195"/>
    </source>
</evidence>
<dbReference type="InParanoid" id="K2QNU7"/>
<dbReference type="FunCoup" id="K2QNU7">
    <property type="interactions" value="445"/>
</dbReference>
<dbReference type="Proteomes" id="UP000007129">
    <property type="component" value="Unassembled WGS sequence"/>
</dbReference>
<dbReference type="eggNOG" id="KOG2527">
    <property type="taxonomic scope" value="Eukaryota"/>
</dbReference>
<evidence type="ECO:0000256" key="2">
    <source>
        <dbReference type="ARBA" id="ARBA00004255"/>
    </source>
</evidence>
<dbReference type="FunFam" id="3.30.1520.10:FF:000030">
    <property type="entry name" value="Sorting nexin-3, variant"/>
    <property type="match status" value="1"/>
</dbReference>
<keyword evidence="9" id="KW-0333">Golgi apparatus</keyword>